<evidence type="ECO:0008006" key="3">
    <source>
        <dbReference type="Google" id="ProtNLM"/>
    </source>
</evidence>
<organism evidence="1 2">
    <name type="scientific">Gimesia chilikensis</name>
    <dbReference type="NCBI Taxonomy" id="2605989"/>
    <lineage>
        <taxon>Bacteria</taxon>
        <taxon>Pseudomonadati</taxon>
        <taxon>Planctomycetota</taxon>
        <taxon>Planctomycetia</taxon>
        <taxon>Planctomycetales</taxon>
        <taxon>Planctomycetaceae</taxon>
        <taxon>Gimesia</taxon>
    </lineage>
</organism>
<dbReference type="Proteomes" id="UP000320421">
    <property type="component" value="Chromosome"/>
</dbReference>
<dbReference type="RefSeq" id="WP_145180986.1">
    <property type="nucleotide sequence ID" value="NZ_CP036266.1"/>
</dbReference>
<evidence type="ECO:0000313" key="2">
    <source>
        <dbReference type="Proteomes" id="UP000320421"/>
    </source>
</evidence>
<gene>
    <name evidence="1" type="ORF">HG66A1_08500</name>
</gene>
<sequence length="351" mass="39801">MSGIVGHTMYAILGGKAAAQKQLPMASLIHRHYSSYLAGAYMGCDIQIMPEAICVDTGEEVGFGTAPLERSPLTGGEVKPWTLKFQGKEYRPREIHQLFYGRAHVVFGWVPAERKFTVPWDHLPDYAARVFQDARDLYGPGDRQLAYLFGWLAHIVGDSLIKSVQPGITLNLLDGKYTPANRPIQDLVTLHEVGRKELKLDWASLLADLAETPVEPVQLHYMRVSQPRGLLGTDFPDAWAPQHEALLLRVLAENRRYQQIRNPRLMKQYALKQQGTRWVCDEELSRRTGGLTYTEMVALAEEANLRHALWEMGEAVANLFSQVVERVPYLQNLPDTSVPRWEELTVRWKAT</sequence>
<proteinExistence type="predicted"/>
<accession>A0A517PI84</accession>
<keyword evidence="2" id="KW-1185">Reference proteome</keyword>
<name>A0A517PI84_9PLAN</name>
<reference evidence="1 2" key="1">
    <citation type="submission" date="2019-02" db="EMBL/GenBank/DDBJ databases">
        <title>Deep-cultivation of Planctomycetes and their phenomic and genomic characterization uncovers novel biology.</title>
        <authorList>
            <person name="Wiegand S."/>
            <person name="Jogler M."/>
            <person name="Boedeker C."/>
            <person name="Pinto D."/>
            <person name="Vollmers J."/>
            <person name="Rivas-Marin E."/>
            <person name="Kohn T."/>
            <person name="Peeters S.H."/>
            <person name="Heuer A."/>
            <person name="Rast P."/>
            <person name="Oberbeckmann S."/>
            <person name="Bunk B."/>
            <person name="Jeske O."/>
            <person name="Meyerdierks A."/>
            <person name="Storesund J.E."/>
            <person name="Kallscheuer N."/>
            <person name="Luecker S."/>
            <person name="Lage O.M."/>
            <person name="Pohl T."/>
            <person name="Merkel B.J."/>
            <person name="Hornburger P."/>
            <person name="Mueller R.-W."/>
            <person name="Bruemmer F."/>
            <person name="Labrenz M."/>
            <person name="Spormann A.M."/>
            <person name="Op den Camp H."/>
            <person name="Overmann J."/>
            <person name="Amann R."/>
            <person name="Jetten M.S.M."/>
            <person name="Mascher T."/>
            <person name="Medema M.H."/>
            <person name="Devos D.P."/>
            <person name="Kaster A.-K."/>
            <person name="Ovreas L."/>
            <person name="Rohde M."/>
            <person name="Galperin M.Y."/>
            <person name="Jogler C."/>
        </authorList>
    </citation>
    <scope>NUCLEOTIDE SEQUENCE [LARGE SCALE GENOMIC DNA]</scope>
    <source>
        <strain evidence="1 2">HG66A1</strain>
    </source>
</reference>
<evidence type="ECO:0000313" key="1">
    <source>
        <dbReference type="EMBL" id="QDT19086.1"/>
    </source>
</evidence>
<dbReference type="EMBL" id="CP036266">
    <property type="protein sequence ID" value="QDT19086.1"/>
    <property type="molecule type" value="Genomic_DNA"/>
</dbReference>
<dbReference type="OrthoDB" id="234592at2"/>
<protein>
    <recommendedName>
        <fullName evidence="3">Phospholipase C/D domain-containing protein</fullName>
    </recommendedName>
</protein>
<dbReference type="AlphaFoldDB" id="A0A517PI84"/>